<dbReference type="SUPFAM" id="SSF56059">
    <property type="entry name" value="Glutathione synthetase ATP-binding domain-like"/>
    <property type="match status" value="1"/>
</dbReference>
<dbReference type="InterPro" id="IPR016185">
    <property type="entry name" value="PreATP-grasp_dom_sf"/>
</dbReference>
<feature type="domain" description="Biotin carboxylation" evidence="8">
    <location>
        <begin position="3"/>
        <end position="448"/>
    </location>
</feature>
<dbReference type="InterPro" id="IPR004549">
    <property type="entry name" value="Acetyl_CoA_COase_biotin_COase"/>
</dbReference>
<organism evidence="9 10">
    <name type="scientific">Ohtaekwangia kribbensis</name>
    <dbReference type="NCBI Taxonomy" id="688913"/>
    <lineage>
        <taxon>Bacteria</taxon>
        <taxon>Pseudomonadati</taxon>
        <taxon>Bacteroidota</taxon>
        <taxon>Cytophagia</taxon>
        <taxon>Cytophagales</taxon>
        <taxon>Fulvivirgaceae</taxon>
        <taxon>Ohtaekwangia</taxon>
    </lineage>
</organism>
<reference evidence="10" key="1">
    <citation type="journal article" date="2019" name="Int. J. Syst. Evol. Microbiol.">
        <title>The Global Catalogue of Microorganisms (GCM) 10K type strain sequencing project: providing services to taxonomists for standard genome sequencing and annotation.</title>
        <authorList>
            <consortium name="The Broad Institute Genomics Platform"/>
            <consortium name="The Broad Institute Genome Sequencing Center for Infectious Disease"/>
            <person name="Wu L."/>
            <person name="Ma J."/>
        </authorList>
    </citation>
    <scope>NUCLEOTIDE SEQUENCE [LARGE SCALE GENOMIC DNA]</scope>
    <source>
        <strain evidence="10">CCUG 58938</strain>
    </source>
</reference>
<dbReference type="PROSITE" id="PS00866">
    <property type="entry name" value="CPSASE_1"/>
    <property type="match status" value="1"/>
</dbReference>
<evidence type="ECO:0000256" key="3">
    <source>
        <dbReference type="ARBA" id="ARBA00022840"/>
    </source>
</evidence>
<dbReference type="NCBIfam" id="TIGR00514">
    <property type="entry name" value="accC"/>
    <property type="match status" value="1"/>
</dbReference>
<dbReference type="SUPFAM" id="SSF51246">
    <property type="entry name" value="Rudiment single hybrid motif"/>
    <property type="match status" value="1"/>
</dbReference>
<dbReference type="InterPro" id="IPR011764">
    <property type="entry name" value="Biotin_carboxylation_dom"/>
</dbReference>
<dbReference type="PROSITE" id="PS00867">
    <property type="entry name" value="CPSASE_2"/>
    <property type="match status" value="1"/>
</dbReference>
<dbReference type="NCBIfam" id="NF006367">
    <property type="entry name" value="PRK08591.1"/>
    <property type="match status" value="1"/>
</dbReference>
<dbReference type="Pfam" id="PF02786">
    <property type="entry name" value="CPSase_L_D2"/>
    <property type="match status" value="1"/>
</dbReference>
<evidence type="ECO:0000256" key="1">
    <source>
        <dbReference type="ARBA" id="ARBA00022598"/>
    </source>
</evidence>
<dbReference type="Pfam" id="PF00289">
    <property type="entry name" value="Biotin_carb_N"/>
    <property type="match status" value="1"/>
</dbReference>
<name>A0ABW3JWW6_9BACT</name>
<dbReference type="InterPro" id="IPR011761">
    <property type="entry name" value="ATP-grasp"/>
</dbReference>
<dbReference type="InterPro" id="IPR005482">
    <property type="entry name" value="Biotin_COase_C"/>
</dbReference>
<dbReference type="InterPro" id="IPR005479">
    <property type="entry name" value="CPAse_ATP-bd"/>
</dbReference>
<dbReference type="PROSITE" id="PS50979">
    <property type="entry name" value="BC"/>
    <property type="match status" value="1"/>
</dbReference>
<dbReference type="Pfam" id="PF02785">
    <property type="entry name" value="Biotin_carb_C"/>
    <property type="match status" value="1"/>
</dbReference>
<dbReference type="InterPro" id="IPR011054">
    <property type="entry name" value="Rudment_hybrid_motif"/>
</dbReference>
<evidence type="ECO:0000256" key="5">
    <source>
        <dbReference type="ARBA" id="ARBA00023267"/>
    </source>
</evidence>
<protein>
    <submittedName>
        <fullName evidence="9">Acetyl-CoA carboxylase biotin carboxylase subunit</fullName>
        <ecNumber evidence="9">6.3.4.14</ecNumber>
    </submittedName>
</protein>
<evidence type="ECO:0000256" key="4">
    <source>
        <dbReference type="ARBA" id="ARBA00022842"/>
    </source>
</evidence>
<evidence type="ECO:0000259" key="8">
    <source>
        <dbReference type="PROSITE" id="PS50979"/>
    </source>
</evidence>
<evidence type="ECO:0000259" key="7">
    <source>
        <dbReference type="PROSITE" id="PS50975"/>
    </source>
</evidence>
<proteinExistence type="predicted"/>
<dbReference type="GO" id="GO:0004075">
    <property type="term" value="F:biotin carboxylase activity"/>
    <property type="evidence" value="ECO:0007669"/>
    <property type="project" value="UniProtKB-EC"/>
</dbReference>
<evidence type="ECO:0000256" key="6">
    <source>
        <dbReference type="PROSITE-ProRule" id="PRU00409"/>
    </source>
</evidence>
<keyword evidence="1 9" id="KW-0436">Ligase</keyword>
<evidence type="ECO:0000313" key="9">
    <source>
        <dbReference type="EMBL" id="MFD0998076.1"/>
    </source>
</evidence>
<keyword evidence="3 6" id="KW-0067">ATP-binding</keyword>
<evidence type="ECO:0000256" key="2">
    <source>
        <dbReference type="ARBA" id="ARBA00022741"/>
    </source>
</evidence>
<dbReference type="EC" id="6.3.4.14" evidence="9"/>
<dbReference type="PROSITE" id="PS50975">
    <property type="entry name" value="ATP_GRASP"/>
    <property type="match status" value="1"/>
</dbReference>
<dbReference type="PANTHER" id="PTHR18866:SF33">
    <property type="entry name" value="METHYLCROTONOYL-COA CARBOXYLASE SUBUNIT ALPHA, MITOCHONDRIAL-RELATED"/>
    <property type="match status" value="1"/>
</dbReference>
<dbReference type="SUPFAM" id="SSF52440">
    <property type="entry name" value="PreATP-grasp domain"/>
    <property type="match status" value="1"/>
</dbReference>
<sequence>MPSIQKILVANRGEIALRVMRSARELGIKTVAVYSEADRHALHVRFADEAVFIGPPPSAESYLRMEKIIDAARKTGADAIHPGYGFLSENEDFAKLVEDEGLIFIGPSAKAIELMGSKLAAKAAVAKFNVPLVPGTSEPITDVNNAKKIASEIGYPVLIKASAGGGGKGMRIVEDEKSFEEQMERAISEATSAFGDGSVFIEKYITKPRHIEFQIFGDTHGNVVHLFERECSIQRRHQKVVEEAPSSILTPEKRKAMGEAAINVAKSCGYYGAGTVEFILDDKLNFYFLEMNTRLQVEHPVTEEITGLDLVKLQIKIAEGNPIPFKQDELKINGHAVEVRVYAEDPSNNFLPDIGTLQTYNRPQGHGIRVDDGFEQGMSIPFYYDPMIAKLICHAEDRAGAIEKTIRAIDDYEITGLETTLGFCKFVMQHEAFRSGNFDTRFVENYFTPASLLPEANEDEELIASLLATTLLNGNGKATEETTIATPVSKWKKNRL</sequence>
<dbReference type="RefSeq" id="WP_377574151.1">
    <property type="nucleotide sequence ID" value="NZ_JBHTKA010000001.1"/>
</dbReference>
<comment type="caution">
    <text evidence="9">The sequence shown here is derived from an EMBL/GenBank/DDBJ whole genome shotgun (WGS) entry which is preliminary data.</text>
</comment>
<dbReference type="InterPro" id="IPR050856">
    <property type="entry name" value="Biotin_carboxylase_complex"/>
</dbReference>
<accession>A0ABW3JWW6</accession>
<keyword evidence="5" id="KW-0092">Biotin</keyword>
<keyword evidence="2 6" id="KW-0547">Nucleotide-binding</keyword>
<evidence type="ECO:0000313" key="10">
    <source>
        <dbReference type="Proteomes" id="UP001597112"/>
    </source>
</evidence>
<dbReference type="SMART" id="SM00878">
    <property type="entry name" value="Biotin_carb_C"/>
    <property type="match status" value="1"/>
</dbReference>
<keyword evidence="10" id="KW-1185">Reference proteome</keyword>
<dbReference type="EMBL" id="JBHTKA010000001">
    <property type="protein sequence ID" value="MFD0998076.1"/>
    <property type="molecule type" value="Genomic_DNA"/>
</dbReference>
<dbReference type="InterPro" id="IPR005481">
    <property type="entry name" value="BC-like_N"/>
</dbReference>
<dbReference type="Proteomes" id="UP001597112">
    <property type="component" value="Unassembled WGS sequence"/>
</dbReference>
<dbReference type="PANTHER" id="PTHR18866">
    <property type="entry name" value="CARBOXYLASE:PYRUVATE/ACETYL-COA/PROPIONYL-COA CARBOXYLASE"/>
    <property type="match status" value="1"/>
</dbReference>
<gene>
    <name evidence="9" type="primary">accC</name>
    <name evidence="9" type="ORF">ACFQ21_02120</name>
</gene>
<feature type="domain" description="ATP-grasp" evidence="7">
    <location>
        <begin position="122"/>
        <end position="319"/>
    </location>
</feature>
<keyword evidence="4" id="KW-0460">Magnesium</keyword>
<dbReference type="Gene3D" id="3.30.470.20">
    <property type="entry name" value="ATP-grasp fold, B domain"/>
    <property type="match status" value="1"/>
</dbReference>